<evidence type="ECO:0000256" key="3">
    <source>
        <dbReference type="SAM" id="Phobius"/>
    </source>
</evidence>
<keyword evidence="2 5" id="KW-0418">Kinase</keyword>
<dbReference type="InterPro" id="IPR003594">
    <property type="entry name" value="HATPase_dom"/>
</dbReference>
<dbReference type="SUPFAM" id="SSF55874">
    <property type="entry name" value="ATPase domain of HSP90 chaperone/DNA topoisomerase II/histidine kinase"/>
    <property type="match status" value="1"/>
</dbReference>
<dbReference type="GO" id="GO:0046983">
    <property type="term" value="F:protein dimerization activity"/>
    <property type="evidence" value="ECO:0007669"/>
    <property type="project" value="InterPro"/>
</dbReference>
<proteinExistence type="predicted"/>
<keyword evidence="3" id="KW-1133">Transmembrane helix</keyword>
<dbReference type="Pfam" id="PF05228">
    <property type="entry name" value="CHASE4"/>
    <property type="match status" value="1"/>
</dbReference>
<feature type="domain" description="Histidine kinase/HSP90-like ATPase" evidence="4">
    <location>
        <begin position="435"/>
        <end position="529"/>
    </location>
</feature>
<evidence type="ECO:0000313" key="5">
    <source>
        <dbReference type="EMBL" id="SUS08008.1"/>
    </source>
</evidence>
<dbReference type="InterPro" id="IPR011712">
    <property type="entry name" value="Sig_transdc_His_kin_sub3_dim/P"/>
</dbReference>
<dbReference type="GO" id="GO:0016020">
    <property type="term" value="C:membrane"/>
    <property type="evidence" value="ECO:0007669"/>
    <property type="project" value="InterPro"/>
</dbReference>
<dbReference type="CDD" id="cd16917">
    <property type="entry name" value="HATPase_UhpB-NarQ-NarX-like"/>
    <property type="match status" value="1"/>
</dbReference>
<name>A0A380TIL2_9ZZZZ</name>
<dbReference type="Gene3D" id="1.20.5.1930">
    <property type="match status" value="1"/>
</dbReference>
<evidence type="ECO:0000256" key="2">
    <source>
        <dbReference type="ARBA" id="ARBA00022777"/>
    </source>
</evidence>
<gene>
    <name evidence="5" type="ORF">DF3PB_5550001</name>
</gene>
<accession>A0A380TIL2</accession>
<dbReference type="PANTHER" id="PTHR24421">
    <property type="entry name" value="NITRATE/NITRITE SENSOR PROTEIN NARX-RELATED"/>
    <property type="match status" value="1"/>
</dbReference>
<keyword evidence="1" id="KW-0808">Transferase</keyword>
<sequence>MKIRTRLVLLLACLLAAFGLSAALLQRAHRLEAGSILASLQHERSDLLDRLLTLTGQSLRSFASDYSLWDEMVGFARSGDAGWARINIDASLANFNAQGAWVVRPDGSLLYAATPAGQSAPPPPPLENPAFLEELRLKKNLHFFQESPAGLLEMRTAPILPSDDLKREQAPRGWFIVARLWNEGHLGTLAEALQSRVTLGTADTPAENVPRIHLSRPLHDWQGRPLRVLRVTYESRPLALLLEGNKEEAYLLYLFGFLSITVVVVGVSRWVIRPLHRLGQSLESGRSDAIGGLQGNPDEFGHLARQITQSFVQRDALRDSEERLRHSLDLRSRLARDLHDGIIQSIYAAGLGLESVRKLPNTDPVADQRLAACQQMLNDTLWQVRRFIDSLEPETSPLQSPAQSLAALAASMQSLQSIPITAELDPALTGRIGPHQELHLLQMARELLSNALRHSGARQVRLAMLALPDGLARLEVSDDGNGFDPAVRTGTGRGLLNLAARTREIDAQLEIDSTPGKGARITVRFRPLI</sequence>
<dbReference type="InterPro" id="IPR007892">
    <property type="entry name" value="CHASE4"/>
</dbReference>
<dbReference type="Pfam" id="PF02518">
    <property type="entry name" value="HATPase_c"/>
    <property type="match status" value="1"/>
</dbReference>
<protein>
    <submittedName>
        <fullName evidence="5">Signal transduction histidine kinase</fullName>
    </submittedName>
</protein>
<dbReference type="SMART" id="SM00387">
    <property type="entry name" value="HATPase_c"/>
    <property type="match status" value="1"/>
</dbReference>
<dbReference type="Pfam" id="PF07730">
    <property type="entry name" value="HisKA_3"/>
    <property type="match status" value="1"/>
</dbReference>
<keyword evidence="3" id="KW-0472">Membrane</keyword>
<keyword evidence="3" id="KW-0812">Transmembrane</keyword>
<dbReference type="EMBL" id="UIDG01000507">
    <property type="protein sequence ID" value="SUS08008.1"/>
    <property type="molecule type" value="Genomic_DNA"/>
</dbReference>
<dbReference type="GO" id="GO:0000155">
    <property type="term" value="F:phosphorelay sensor kinase activity"/>
    <property type="evidence" value="ECO:0007669"/>
    <property type="project" value="InterPro"/>
</dbReference>
<feature type="transmembrane region" description="Helical" evidence="3">
    <location>
        <begin position="250"/>
        <end position="272"/>
    </location>
</feature>
<dbReference type="Gene3D" id="3.30.565.10">
    <property type="entry name" value="Histidine kinase-like ATPase, C-terminal domain"/>
    <property type="match status" value="1"/>
</dbReference>
<organism evidence="5">
    <name type="scientific">metagenome</name>
    <dbReference type="NCBI Taxonomy" id="256318"/>
    <lineage>
        <taxon>unclassified sequences</taxon>
        <taxon>metagenomes</taxon>
    </lineage>
</organism>
<reference evidence="5" key="1">
    <citation type="submission" date="2018-07" db="EMBL/GenBank/DDBJ databases">
        <authorList>
            <person name="Quirk P.G."/>
            <person name="Krulwich T.A."/>
        </authorList>
    </citation>
    <scope>NUCLEOTIDE SEQUENCE</scope>
</reference>
<evidence type="ECO:0000259" key="4">
    <source>
        <dbReference type="SMART" id="SM00387"/>
    </source>
</evidence>
<dbReference type="InterPro" id="IPR036890">
    <property type="entry name" value="HATPase_C_sf"/>
</dbReference>
<dbReference type="InterPro" id="IPR050482">
    <property type="entry name" value="Sensor_HK_TwoCompSys"/>
</dbReference>
<dbReference type="AlphaFoldDB" id="A0A380TIL2"/>
<evidence type="ECO:0000256" key="1">
    <source>
        <dbReference type="ARBA" id="ARBA00022679"/>
    </source>
</evidence>